<sequence>MTYDVTLTLQAKQDLKAIYRYIAVDLASEINANRLLDRLEENILKLDTMPERFRIYDREPWRSRNLRVMPIDHYLVFYVSDRQTQAVTVLRVMYGGRDVAAQLERNIP</sequence>
<dbReference type="Pfam" id="PF05016">
    <property type="entry name" value="ParE_toxin"/>
    <property type="match status" value="1"/>
</dbReference>
<proteinExistence type="predicted"/>
<protein>
    <submittedName>
        <fullName evidence="2">Type II toxin-antitoxin system RelE/ParE family toxin</fullName>
    </submittedName>
</protein>
<name>A0A921IKT5_9FIRM</name>
<keyword evidence="1" id="KW-1277">Toxin-antitoxin system</keyword>
<gene>
    <name evidence="2" type="ORF">K8V20_03505</name>
</gene>
<dbReference type="Gene3D" id="3.30.2310.20">
    <property type="entry name" value="RelE-like"/>
    <property type="match status" value="1"/>
</dbReference>
<dbReference type="InterPro" id="IPR007712">
    <property type="entry name" value="RelE/ParE_toxin"/>
</dbReference>
<dbReference type="InterPro" id="IPR035093">
    <property type="entry name" value="RelE/ParE_toxin_dom_sf"/>
</dbReference>
<evidence type="ECO:0000313" key="3">
    <source>
        <dbReference type="Proteomes" id="UP000782880"/>
    </source>
</evidence>
<evidence type="ECO:0000313" key="2">
    <source>
        <dbReference type="EMBL" id="HJG27697.1"/>
    </source>
</evidence>
<dbReference type="Proteomes" id="UP000782880">
    <property type="component" value="Unassembled WGS sequence"/>
</dbReference>
<evidence type="ECO:0000256" key="1">
    <source>
        <dbReference type="ARBA" id="ARBA00022649"/>
    </source>
</evidence>
<organism evidence="2 3">
    <name type="scientific">Subdoligranulum variabile</name>
    <dbReference type="NCBI Taxonomy" id="214851"/>
    <lineage>
        <taxon>Bacteria</taxon>
        <taxon>Bacillati</taxon>
        <taxon>Bacillota</taxon>
        <taxon>Clostridia</taxon>
        <taxon>Eubacteriales</taxon>
        <taxon>Oscillospiraceae</taxon>
        <taxon>Subdoligranulum</taxon>
    </lineage>
</organism>
<accession>A0A921IKT5</accession>
<reference evidence="2" key="1">
    <citation type="journal article" date="2021" name="PeerJ">
        <title>Extensive microbial diversity within the chicken gut microbiome revealed by metagenomics and culture.</title>
        <authorList>
            <person name="Gilroy R."/>
            <person name="Ravi A."/>
            <person name="Getino M."/>
            <person name="Pursley I."/>
            <person name="Horton D.L."/>
            <person name="Alikhan N.F."/>
            <person name="Baker D."/>
            <person name="Gharbi K."/>
            <person name="Hall N."/>
            <person name="Watson M."/>
            <person name="Adriaenssens E.M."/>
            <person name="Foster-Nyarko E."/>
            <person name="Jarju S."/>
            <person name="Secka A."/>
            <person name="Antonio M."/>
            <person name="Oren A."/>
            <person name="Chaudhuri R.R."/>
            <person name="La Ragione R."/>
            <person name="Hildebrand F."/>
            <person name="Pallen M.J."/>
        </authorList>
    </citation>
    <scope>NUCLEOTIDE SEQUENCE</scope>
    <source>
        <strain evidence="2">ChiBcec21-2208</strain>
    </source>
</reference>
<dbReference type="EMBL" id="DYVE01000087">
    <property type="protein sequence ID" value="HJG27697.1"/>
    <property type="molecule type" value="Genomic_DNA"/>
</dbReference>
<comment type="caution">
    <text evidence="2">The sequence shown here is derived from an EMBL/GenBank/DDBJ whole genome shotgun (WGS) entry which is preliminary data.</text>
</comment>
<reference evidence="2" key="2">
    <citation type="submission" date="2021-09" db="EMBL/GenBank/DDBJ databases">
        <authorList>
            <person name="Gilroy R."/>
        </authorList>
    </citation>
    <scope>NUCLEOTIDE SEQUENCE</scope>
    <source>
        <strain evidence="2">ChiBcec21-2208</strain>
    </source>
</reference>
<dbReference type="AlphaFoldDB" id="A0A921IKT5"/>